<dbReference type="InterPro" id="IPR023382">
    <property type="entry name" value="MnmA-like_central_sf"/>
</dbReference>
<dbReference type="InterPro" id="IPR004506">
    <property type="entry name" value="MnmA-like"/>
</dbReference>
<dbReference type="PANTHER" id="PTHR11933:SF5">
    <property type="entry name" value="MITOCHONDRIAL TRNA-SPECIFIC 2-THIOURIDYLASE 1"/>
    <property type="match status" value="1"/>
</dbReference>
<feature type="site" description="Interaction with tRNA" evidence="9">
    <location>
        <position position="343"/>
    </location>
</feature>
<evidence type="ECO:0000256" key="8">
    <source>
        <dbReference type="ARBA" id="ARBA00051542"/>
    </source>
</evidence>
<accession>A0A550JLB1</accession>
<sequence>MSATKKRIVVAMSGGVDSSVTAALLKEQGHEVIGMTMQIWDYSSFAEKNGETCGSCCSHDDVHDARRVAESLDIPFYVVNFEKDFQRQVIDRFCDDYFAGRTPNPCVLCNQRLKFELLLRRARELEADLLATGHYARIEREPEGFVLRKGLDPAKDQSYFLFTLTQEEMARVIFPLGVMSKEEVRAHAARLNLRVAEKAESQDICFVPDGDYVRFLEEERGGGHMDGEIVHVSGQVLGRHRGTYRYTIGQRKGLGLAWSEPLYVVAIDAANKRVVVGEKPHLAVRELRLREVTWSLAAPPGELRMACRIRYRHHEVPATVTPLEHDEACVVFDTPQNGVTPGQAAVFYDGYRVVGGGWIA</sequence>
<dbReference type="NCBIfam" id="TIGR00420">
    <property type="entry name" value="trmU"/>
    <property type="match status" value="1"/>
</dbReference>
<feature type="active site" description="Nucleophile" evidence="9">
    <location>
        <position position="109"/>
    </location>
</feature>
<dbReference type="Gene3D" id="2.40.30.10">
    <property type="entry name" value="Translation factors"/>
    <property type="match status" value="1"/>
</dbReference>
<protein>
    <recommendedName>
        <fullName evidence="9">tRNA-specific 2-thiouridylase MnmA</fullName>
        <ecNumber evidence="9">2.8.1.13</ecNumber>
    </recommendedName>
</protein>
<evidence type="ECO:0000256" key="9">
    <source>
        <dbReference type="HAMAP-Rule" id="MF_00144"/>
    </source>
</evidence>
<feature type="region of interest" description="Interaction with tRNA" evidence="9">
    <location>
        <begin position="155"/>
        <end position="157"/>
    </location>
</feature>
<feature type="binding site" evidence="9">
    <location>
        <position position="133"/>
    </location>
    <ligand>
        <name>ATP</name>
        <dbReference type="ChEBI" id="CHEBI:30616"/>
    </ligand>
</feature>
<feature type="binding site" evidence="9">
    <location>
        <position position="37"/>
    </location>
    <ligand>
        <name>ATP</name>
        <dbReference type="ChEBI" id="CHEBI:30616"/>
    </ligand>
</feature>
<gene>
    <name evidence="9 12" type="primary">mnmA</name>
    <name evidence="12" type="ORF">FL622_02085</name>
</gene>
<dbReference type="Pfam" id="PF03054">
    <property type="entry name" value="tRNA_Me_trans"/>
    <property type="match status" value="1"/>
</dbReference>
<evidence type="ECO:0000256" key="1">
    <source>
        <dbReference type="ARBA" id="ARBA00022555"/>
    </source>
</evidence>
<dbReference type="GO" id="GO:0005524">
    <property type="term" value="F:ATP binding"/>
    <property type="evidence" value="ECO:0007669"/>
    <property type="project" value="UniProtKB-KW"/>
</dbReference>
<evidence type="ECO:0000256" key="3">
    <source>
        <dbReference type="ARBA" id="ARBA00022694"/>
    </source>
</evidence>
<dbReference type="GO" id="GO:0103016">
    <property type="term" value="F:tRNA-uridine 2-sulfurtransferase activity"/>
    <property type="evidence" value="ECO:0007669"/>
    <property type="project" value="UniProtKB-EC"/>
</dbReference>
<name>A0A550JLB1_9BACT</name>
<dbReference type="Pfam" id="PF20259">
    <property type="entry name" value="tRNA_Me_trans_M"/>
    <property type="match status" value="1"/>
</dbReference>
<dbReference type="Gene3D" id="2.30.30.280">
    <property type="entry name" value="Adenine nucleotide alpha hydrolases-like domains"/>
    <property type="match status" value="1"/>
</dbReference>
<keyword evidence="3 9" id="KW-0819">tRNA processing</keyword>
<dbReference type="AlphaFoldDB" id="A0A550JLB1"/>
<dbReference type="HAMAP" id="MF_00144">
    <property type="entry name" value="tRNA_thiouridyl_MnmA"/>
    <property type="match status" value="1"/>
</dbReference>
<keyword evidence="7" id="KW-1015">Disulfide bond</keyword>
<feature type="domain" description="tRNA-specific 2-thiouridylase MnmA-like C-terminal" evidence="10">
    <location>
        <begin position="285"/>
        <end position="359"/>
    </location>
</feature>
<dbReference type="GO" id="GO:0002143">
    <property type="term" value="P:tRNA wobble position uridine thiolation"/>
    <property type="evidence" value="ECO:0007669"/>
    <property type="project" value="TreeGrafter"/>
</dbReference>
<feature type="active site" description="Cysteine persulfide intermediate" evidence="9">
    <location>
        <position position="205"/>
    </location>
</feature>
<dbReference type="FunFam" id="3.40.50.620:FF:000115">
    <property type="entry name" value="tRNA-specific 2-thiouridylase MnmA"/>
    <property type="match status" value="1"/>
</dbReference>
<dbReference type="GO" id="GO:0005737">
    <property type="term" value="C:cytoplasm"/>
    <property type="evidence" value="ECO:0007669"/>
    <property type="project" value="UniProtKB-SubCell"/>
</dbReference>
<feature type="domain" description="tRNA-specific 2-thiouridylase MnmA-like central" evidence="11">
    <location>
        <begin position="223"/>
        <end position="278"/>
    </location>
</feature>
<dbReference type="InterPro" id="IPR014729">
    <property type="entry name" value="Rossmann-like_a/b/a_fold"/>
</dbReference>
<keyword evidence="9" id="KW-0963">Cytoplasm</keyword>
<keyword evidence="13" id="KW-1185">Reference proteome</keyword>
<evidence type="ECO:0000256" key="4">
    <source>
        <dbReference type="ARBA" id="ARBA00022741"/>
    </source>
</evidence>
<dbReference type="EMBL" id="VJVV01000001">
    <property type="protein sequence ID" value="TRO83992.1"/>
    <property type="molecule type" value="Genomic_DNA"/>
</dbReference>
<dbReference type="OrthoDB" id="9800696at2"/>
<evidence type="ECO:0000256" key="5">
    <source>
        <dbReference type="ARBA" id="ARBA00022840"/>
    </source>
</evidence>
<evidence type="ECO:0000313" key="12">
    <source>
        <dbReference type="EMBL" id="TRO83992.1"/>
    </source>
</evidence>
<keyword evidence="2 9" id="KW-0808">Transferase</keyword>
<dbReference type="CDD" id="cd01998">
    <property type="entry name" value="MnmA_TRMU-like"/>
    <property type="match status" value="1"/>
</dbReference>
<comment type="subcellular location">
    <subcellularLocation>
        <location evidence="9">Cytoplasm</location>
    </subcellularLocation>
</comment>
<dbReference type="PANTHER" id="PTHR11933">
    <property type="entry name" value="TRNA 5-METHYLAMINOMETHYL-2-THIOURIDYLATE -METHYLTRANSFERASE"/>
    <property type="match status" value="1"/>
</dbReference>
<evidence type="ECO:0000259" key="10">
    <source>
        <dbReference type="Pfam" id="PF20258"/>
    </source>
</evidence>
<proteinExistence type="inferred from homology"/>
<comment type="catalytic activity">
    <reaction evidence="8 9">
        <text>S-sulfanyl-L-cysteinyl-[protein] + uridine(34) in tRNA + AH2 + ATP = 2-thiouridine(34) in tRNA + L-cysteinyl-[protein] + A + AMP + diphosphate + H(+)</text>
        <dbReference type="Rhea" id="RHEA:47032"/>
        <dbReference type="Rhea" id="RHEA-COMP:10131"/>
        <dbReference type="Rhea" id="RHEA-COMP:11726"/>
        <dbReference type="Rhea" id="RHEA-COMP:11727"/>
        <dbReference type="Rhea" id="RHEA-COMP:11728"/>
        <dbReference type="ChEBI" id="CHEBI:13193"/>
        <dbReference type="ChEBI" id="CHEBI:15378"/>
        <dbReference type="ChEBI" id="CHEBI:17499"/>
        <dbReference type="ChEBI" id="CHEBI:29950"/>
        <dbReference type="ChEBI" id="CHEBI:30616"/>
        <dbReference type="ChEBI" id="CHEBI:33019"/>
        <dbReference type="ChEBI" id="CHEBI:61963"/>
        <dbReference type="ChEBI" id="CHEBI:65315"/>
        <dbReference type="ChEBI" id="CHEBI:87170"/>
        <dbReference type="ChEBI" id="CHEBI:456215"/>
        <dbReference type="EC" id="2.8.1.13"/>
    </reaction>
</comment>
<evidence type="ECO:0000313" key="13">
    <source>
        <dbReference type="Proteomes" id="UP000317155"/>
    </source>
</evidence>
<feature type="site" description="Interaction with tRNA" evidence="9">
    <location>
        <position position="134"/>
    </location>
</feature>
<comment type="similarity">
    <text evidence="9">Belongs to the MnmA/TRMU family.</text>
</comment>
<evidence type="ECO:0000256" key="6">
    <source>
        <dbReference type="ARBA" id="ARBA00022884"/>
    </source>
</evidence>
<comment type="caution">
    <text evidence="12">The sequence shown here is derived from an EMBL/GenBank/DDBJ whole genome shotgun (WGS) entry which is preliminary data.</text>
</comment>
<evidence type="ECO:0000256" key="2">
    <source>
        <dbReference type="ARBA" id="ARBA00022679"/>
    </source>
</evidence>
<feature type="region of interest" description="Interaction with tRNA" evidence="9">
    <location>
        <begin position="310"/>
        <end position="311"/>
    </location>
</feature>
<evidence type="ECO:0000259" key="11">
    <source>
        <dbReference type="Pfam" id="PF20259"/>
    </source>
</evidence>
<dbReference type="RefSeq" id="WP_092053006.1">
    <property type="nucleotide sequence ID" value="NZ_FOJJ01000001.1"/>
</dbReference>
<reference evidence="12 13" key="1">
    <citation type="submission" date="2019-07" db="EMBL/GenBank/DDBJ databases">
        <title>Insights of Desulfuromonas acetexigens electromicrobiology.</title>
        <authorList>
            <person name="Katuri K."/>
            <person name="Sapireddy V."/>
            <person name="Shaw D.R."/>
            <person name="Saikaly P."/>
        </authorList>
    </citation>
    <scope>NUCLEOTIDE SEQUENCE [LARGE SCALE GENOMIC DNA]</scope>
    <source>
        <strain evidence="12 13">2873</strain>
    </source>
</reference>
<keyword evidence="1 9" id="KW-0820">tRNA-binding</keyword>
<keyword evidence="4 9" id="KW-0547">Nucleotide-binding</keyword>
<comment type="caution">
    <text evidence="9">Lacks conserved residue(s) required for the propagation of feature annotation.</text>
</comment>
<dbReference type="Pfam" id="PF20258">
    <property type="entry name" value="tRNA_Me_trans_C"/>
    <property type="match status" value="1"/>
</dbReference>
<keyword evidence="6 9" id="KW-0694">RNA-binding</keyword>
<dbReference type="Proteomes" id="UP000317155">
    <property type="component" value="Unassembled WGS sequence"/>
</dbReference>
<dbReference type="GO" id="GO:0000049">
    <property type="term" value="F:tRNA binding"/>
    <property type="evidence" value="ECO:0007669"/>
    <property type="project" value="UniProtKB-KW"/>
</dbReference>
<comment type="function">
    <text evidence="9">Catalyzes the 2-thiolation of uridine at the wobble position (U34) of tRNA, leading to the formation of s(2)U34.</text>
</comment>
<organism evidence="12 13">
    <name type="scientific">Trichloromonas acetexigens</name>
    <dbReference type="NCBI Taxonomy" id="38815"/>
    <lineage>
        <taxon>Bacteria</taxon>
        <taxon>Pseudomonadati</taxon>
        <taxon>Thermodesulfobacteriota</taxon>
        <taxon>Desulfuromonadia</taxon>
        <taxon>Desulfuromonadales</taxon>
        <taxon>Trichloromonadaceae</taxon>
        <taxon>Trichloromonas</taxon>
    </lineage>
</organism>
<dbReference type="SUPFAM" id="SSF52402">
    <property type="entry name" value="Adenine nucleotide alpha hydrolases-like"/>
    <property type="match status" value="1"/>
</dbReference>
<dbReference type="FunFam" id="2.30.30.280:FF:000001">
    <property type="entry name" value="tRNA-specific 2-thiouridylase MnmA"/>
    <property type="match status" value="1"/>
</dbReference>
<dbReference type="InterPro" id="IPR046885">
    <property type="entry name" value="MnmA-like_C"/>
</dbReference>
<dbReference type="Gene3D" id="3.40.50.620">
    <property type="entry name" value="HUPs"/>
    <property type="match status" value="1"/>
</dbReference>
<dbReference type="InterPro" id="IPR046884">
    <property type="entry name" value="MnmA-like_central"/>
</dbReference>
<dbReference type="EC" id="2.8.1.13" evidence="9"/>
<feature type="binding site" evidence="9">
    <location>
        <begin position="11"/>
        <end position="18"/>
    </location>
    <ligand>
        <name>ATP</name>
        <dbReference type="ChEBI" id="CHEBI:30616"/>
    </ligand>
</feature>
<evidence type="ECO:0000256" key="7">
    <source>
        <dbReference type="ARBA" id="ARBA00023157"/>
    </source>
</evidence>
<keyword evidence="5 9" id="KW-0067">ATP-binding</keyword>
<dbReference type="NCBIfam" id="NF001138">
    <property type="entry name" value="PRK00143.1"/>
    <property type="match status" value="1"/>
</dbReference>